<feature type="compositionally biased region" description="Polar residues" evidence="1">
    <location>
        <begin position="124"/>
        <end position="133"/>
    </location>
</feature>
<feature type="compositionally biased region" description="Acidic residues" evidence="1">
    <location>
        <begin position="107"/>
        <end position="117"/>
    </location>
</feature>
<feature type="region of interest" description="Disordered" evidence="1">
    <location>
        <begin position="1"/>
        <end position="188"/>
    </location>
</feature>
<protein>
    <submittedName>
        <fullName evidence="2">Uncharacterized protein</fullName>
    </submittedName>
</protein>
<feature type="compositionally biased region" description="Low complexity" evidence="1">
    <location>
        <begin position="335"/>
        <end position="359"/>
    </location>
</feature>
<sequence length="535" mass="60073">MAHRITLPLPLPLPLRPRPPASSSPDTYFPRGQPPFSNNNKSNNNNNNNTQSTTPNSYNRSRAFSISRPHSPSHGFKPFGGGGASDFENDKENMRLRGSTDLSPIGSEDEDEDEEAESFERQANPRTWGNVEQSPFLHHGAMLPMGRREAPRPRWRKDVGPTARYNGGNEVPEDTTSMLYAPTTPPPSRMLAPDCDQFLKMMDEKLQLEPHKAVQGAATAAAAAAAADHNIPHVRSASSSYPSQGNASTRVQSPDSILRANRLSLTDLSRFSRANDRLSNLRSSSSLSELHDRSTRENQEVLQESSSAIAQWQKELRPRPSSYLQYELSESAEVLPSDSLSQQMPSSSRASPSRAVDSPGLTWQGLHAIRAQYDGVHEANLPSPTPELNSPPSYAPPSYTQHLPGKQSKRKASYFSLRSLSNISLGKRPRLGLRKWANNVYQQGSNRLRLARQKFREQAELDRKMFEAWRIQRRDRQQPRRSHRKEASPPRPRPRYGGGFPERRTDDWWKEGVSRFEAPKWMFRGANGNGVSQNQ</sequence>
<feature type="compositionally biased region" description="Polar residues" evidence="1">
    <location>
        <begin position="236"/>
        <end position="255"/>
    </location>
</feature>
<feature type="region of interest" description="Disordered" evidence="1">
    <location>
        <begin position="234"/>
        <end position="255"/>
    </location>
</feature>
<name>A0ABR0T254_9HYPO</name>
<feature type="compositionally biased region" description="Pro residues" evidence="1">
    <location>
        <begin position="9"/>
        <end position="22"/>
    </location>
</feature>
<feature type="region of interest" description="Disordered" evidence="1">
    <location>
        <begin position="378"/>
        <end position="411"/>
    </location>
</feature>
<evidence type="ECO:0000313" key="2">
    <source>
        <dbReference type="EMBL" id="KAK5998299.1"/>
    </source>
</evidence>
<evidence type="ECO:0000313" key="3">
    <source>
        <dbReference type="Proteomes" id="UP001338125"/>
    </source>
</evidence>
<dbReference type="EMBL" id="JAVFKD010000001">
    <property type="protein sequence ID" value="KAK5998299.1"/>
    <property type="molecule type" value="Genomic_DNA"/>
</dbReference>
<feature type="compositionally biased region" description="Basic and acidic residues" evidence="1">
    <location>
        <begin position="289"/>
        <end position="299"/>
    </location>
</feature>
<proteinExistence type="predicted"/>
<gene>
    <name evidence="2" type="ORF">PT974_00674</name>
</gene>
<feature type="compositionally biased region" description="Low complexity" evidence="1">
    <location>
        <begin position="278"/>
        <end position="288"/>
    </location>
</feature>
<feature type="region of interest" description="Disordered" evidence="1">
    <location>
        <begin position="278"/>
        <end position="302"/>
    </location>
</feature>
<feature type="region of interest" description="Disordered" evidence="1">
    <location>
        <begin position="334"/>
        <end position="359"/>
    </location>
</feature>
<accession>A0ABR0T254</accession>
<evidence type="ECO:0000256" key="1">
    <source>
        <dbReference type="SAM" id="MobiDB-lite"/>
    </source>
</evidence>
<dbReference type="Proteomes" id="UP001338125">
    <property type="component" value="Unassembled WGS sequence"/>
</dbReference>
<keyword evidence="3" id="KW-1185">Reference proteome</keyword>
<feature type="compositionally biased region" description="Basic and acidic residues" evidence="1">
    <location>
        <begin position="146"/>
        <end position="159"/>
    </location>
</feature>
<comment type="caution">
    <text evidence="2">The sequence shown here is derived from an EMBL/GenBank/DDBJ whole genome shotgun (WGS) entry which is preliminary data.</text>
</comment>
<organism evidence="2 3">
    <name type="scientific">Cladobotryum mycophilum</name>
    <dbReference type="NCBI Taxonomy" id="491253"/>
    <lineage>
        <taxon>Eukaryota</taxon>
        <taxon>Fungi</taxon>
        <taxon>Dikarya</taxon>
        <taxon>Ascomycota</taxon>
        <taxon>Pezizomycotina</taxon>
        <taxon>Sordariomycetes</taxon>
        <taxon>Hypocreomycetidae</taxon>
        <taxon>Hypocreales</taxon>
        <taxon>Hypocreaceae</taxon>
        <taxon>Cladobotryum</taxon>
    </lineage>
</organism>
<reference evidence="2 3" key="1">
    <citation type="submission" date="2024-01" db="EMBL/GenBank/DDBJ databases">
        <title>Complete genome of Cladobotryum mycophilum ATHUM6906.</title>
        <authorList>
            <person name="Christinaki A.C."/>
            <person name="Myridakis A.I."/>
            <person name="Kouvelis V.N."/>
        </authorList>
    </citation>
    <scope>NUCLEOTIDE SEQUENCE [LARGE SCALE GENOMIC DNA]</scope>
    <source>
        <strain evidence="2 3">ATHUM6906</strain>
    </source>
</reference>
<feature type="compositionally biased region" description="Low complexity" evidence="1">
    <location>
        <begin position="37"/>
        <end position="59"/>
    </location>
</feature>
<feature type="compositionally biased region" description="Polar residues" evidence="1">
    <location>
        <begin position="60"/>
        <end position="70"/>
    </location>
</feature>
<feature type="region of interest" description="Disordered" evidence="1">
    <location>
        <begin position="470"/>
        <end position="505"/>
    </location>
</feature>